<evidence type="ECO:0000313" key="2">
    <source>
        <dbReference type="EMBL" id="ASG68063.1"/>
    </source>
</evidence>
<feature type="domain" description="N-acetyltransferase" evidence="1">
    <location>
        <begin position="8"/>
        <end position="115"/>
    </location>
</feature>
<dbReference type="PROSITE" id="PS51186">
    <property type="entry name" value="GNAT"/>
    <property type="match status" value="1"/>
</dbReference>
<dbReference type="PANTHER" id="PTHR47237">
    <property type="entry name" value="SLL0310 PROTEIN"/>
    <property type="match status" value="1"/>
</dbReference>
<reference evidence="2 3" key="1">
    <citation type="submission" date="2017-06" db="EMBL/GenBank/DDBJ databases">
        <title>Complete genome of Francisella halioticida.</title>
        <authorList>
            <person name="Sjodin A."/>
        </authorList>
    </citation>
    <scope>NUCLEOTIDE SEQUENCE [LARGE SCALE GENOMIC DNA]</scope>
    <source>
        <strain evidence="2 3">DSM 23729</strain>
    </source>
</reference>
<organism evidence="2 3">
    <name type="scientific">Francisella halioticida</name>
    <dbReference type="NCBI Taxonomy" id="549298"/>
    <lineage>
        <taxon>Bacteria</taxon>
        <taxon>Pseudomonadati</taxon>
        <taxon>Pseudomonadota</taxon>
        <taxon>Gammaproteobacteria</taxon>
        <taxon>Thiotrichales</taxon>
        <taxon>Francisellaceae</taxon>
        <taxon>Francisella</taxon>
    </lineage>
</organism>
<dbReference type="PANTHER" id="PTHR47237:SF1">
    <property type="entry name" value="SLL0310 PROTEIN"/>
    <property type="match status" value="1"/>
</dbReference>
<dbReference type="InterPro" id="IPR000182">
    <property type="entry name" value="GNAT_dom"/>
</dbReference>
<evidence type="ECO:0000259" key="1">
    <source>
        <dbReference type="PROSITE" id="PS51186"/>
    </source>
</evidence>
<evidence type="ECO:0000313" key="3">
    <source>
        <dbReference type="Proteomes" id="UP000249910"/>
    </source>
</evidence>
<dbReference type="EMBL" id="CP022132">
    <property type="protein sequence ID" value="ASG68063.1"/>
    <property type="molecule type" value="Genomic_DNA"/>
</dbReference>
<dbReference type="CDD" id="cd04301">
    <property type="entry name" value="NAT_SF"/>
    <property type="match status" value="1"/>
</dbReference>
<dbReference type="InterPro" id="IPR016181">
    <property type="entry name" value="Acyl_CoA_acyltransferase"/>
</dbReference>
<protein>
    <recommendedName>
        <fullName evidence="1">N-acetyltransferase domain-containing protein</fullName>
    </recommendedName>
</protein>
<dbReference type="SUPFAM" id="SSF55729">
    <property type="entry name" value="Acyl-CoA N-acyltransferases (Nat)"/>
    <property type="match status" value="1"/>
</dbReference>
<gene>
    <name evidence="2" type="ORF">CDV26_06390</name>
</gene>
<keyword evidence="3" id="KW-1185">Reference proteome</keyword>
<sequence length="115" mass="12931">MSNMSNIFNITTMTEQDIDIAVEWARQEGWNPGLEVAKTFYKSDPDAFFIGKINGKPVAVASATIYEDSYSFLGFLIVKKEFRDQGYGLAITQHRLNYIGNRNAGLDGVVQMQKI</sequence>
<proteinExistence type="predicted"/>
<dbReference type="InterPro" id="IPR052729">
    <property type="entry name" value="Acyl/Acetyltrans_Enzymes"/>
</dbReference>
<dbReference type="Proteomes" id="UP000249910">
    <property type="component" value="Chromosome"/>
</dbReference>
<dbReference type="Pfam" id="PF00583">
    <property type="entry name" value="Acetyltransf_1"/>
    <property type="match status" value="1"/>
</dbReference>
<dbReference type="Gene3D" id="3.40.630.30">
    <property type="match status" value="1"/>
</dbReference>
<name>A0ABM6LZI6_9GAMM</name>
<accession>A0ABM6LZI6</accession>